<feature type="repeat" description="ANK" evidence="3">
    <location>
        <begin position="327"/>
        <end position="359"/>
    </location>
</feature>
<evidence type="ECO:0000256" key="3">
    <source>
        <dbReference type="PROSITE-ProRule" id="PRU00023"/>
    </source>
</evidence>
<dbReference type="PROSITE" id="PS50088">
    <property type="entry name" value="ANK_REPEAT"/>
    <property type="match status" value="9"/>
</dbReference>
<feature type="region of interest" description="Disordered" evidence="4">
    <location>
        <begin position="1353"/>
        <end position="1378"/>
    </location>
</feature>
<evidence type="ECO:0000256" key="1">
    <source>
        <dbReference type="ARBA" id="ARBA00022737"/>
    </source>
</evidence>
<feature type="compositionally biased region" description="Low complexity" evidence="4">
    <location>
        <begin position="589"/>
        <end position="607"/>
    </location>
</feature>
<dbReference type="PRINTS" id="PR01415">
    <property type="entry name" value="ANKYRIN"/>
</dbReference>
<dbReference type="PANTHER" id="PTHR24171">
    <property type="entry name" value="ANKYRIN REPEAT DOMAIN-CONTAINING PROTEIN 39-RELATED"/>
    <property type="match status" value="1"/>
</dbReference>
<dbReference type="InterPro" id="IPR002110">
    <property type="entry name" value="Ankyrin_rpt"/>
</dbReference>
<keyword evidence="2 3" id="KW-0040">ANK repeat</keyword>
<feature type="repeat" description="ANK" evidence="3">
    <location>
        <begin position="781"/>
        <end position="813"/>
    </location>
</feature>
<feature type="region of interest" description="Disordered" evidence="4">
    <location>
        <begin position="33"/>
        <end position="325"/>
    </location>
</feature>
<sequence>MENGAVSHLSSSASIRQNSHHYMPLLMTNGSKMSSSMFSYMGSDSKTDSRESELISTGKDTINDPPSIPALHTKSVVTEQGPRQSNGTVSEQLKKPSVNSIPNSQPLSTTTMDSIPTTRLTKDVVKESSRDAPSTTTSSTPSSKVPPADLIDGALSDFDGSDLSDLSSPSSASASDQDAAGNSEDDSSMEDNANEESKDSDEGGDDSMNNQSASDDSGPRSISRRTKGSMAKNKSRPKHRRRIESDSSNGEEERQVVKRGPGRPPKLKKNPARPTARSSPTSPVSPTFSSQAKKSGADMEHQPNSEPQPKKKVRQADFTNVGKRDRSGRTQLFKYTALGDLETCRKLIEAGAEVNDRDYAEWTPLHEACVTGHDKVAELLIQHKADVNARGGHMDTPLHDAAQNGHVEVVKLLLSNGANVLAKNAKGVIPIDVTDDKEVIDLLQRRQTLVNMLTGKNQAGQTLLHRACSSGSYNNVLELLNQGADINAQDNAQWTPLHEAALEGHTKVVELLLSRGANPNARGHGDDTALHDSAQNEHLEVVRLLLEYGADPDFKNSKGDKPCDVTEDEDILELLKTGARGTKKPIQNSTGSQIISSSSSSVSSFPSKTAGSSNSLGTNRGDKTSRCKEGGADVNMSDEGRSAGEERAPMSRDEREMQQLLSTIRMQERREERKKAKKRLAKAASDDEAEDDNHDSKPQSSRSSNSASSIWKQPHSNGKYSKASHTPSRSKIKNGPKGRLSRSEDREDSDSEPERLRQSRRSVQRSAGDRCRIDHRFKDAAGRSQLHLWAESGDIEMVGTLLEGGAERDPRDHEGLTPLHLAAKAGNTEVLVLLLAYGCSVNAQDQEKATALHEAVRNHHVEAVRLLLQNNALVSLRDSKKRTCLDLVSSKDSEIRSLLKSAMEQAELKSKERSKKRLSQSIESHGSPKHKERKTSRQSDNDEPVKTKKKDSDRKDNEEGKQHSRSGSTSSLSKSISMPLIAASQSRPVSPNTTSLTNTATATSSAWKYSSEDNKDGIITPLKKQKLHSRHMSSSGTSSSIQERDGDIEMKSSISSKKRRESDRHNDGYGGRVKIKKEREEEGQPLRIQNLSAKMDDLRRVASLPSFSKENISNSSSNSTKLNRHASKPSLSSSTKPPLGMNAGSSIASISPPLTETSSSPPPTSAQSLAAQELDAQRSRKRSSQIFTSPSGYQKFADELKLGGGTPASGSQHHRQRSTSSISSSRTTTTSSTAISSTTTATAASKIDAGPMTDVDISRKKAKTSASESLIVEQQSGNKSSVKGAAIANGPLTGNSKSLTSSGVAVFEEGGADSRGVEKIKKEESVENHVPSQRSIQEAQRYLPLYTVQLSGDGTDHESTKSASTSSLSSTSTNDTSSQHFSVVDRQVQLLLGLTQDALYKRYPHLHRRLINKREKARLWSPLSSMVSDRCAAAVKLNFEVLPVECQFSSLTNAATAMSRLKEHEKQKFLNCELYFIQLEEVLDVIRRDYAHLDDSMMTITVDIGYDEEFETGMDVEEESMSGLSSVKVEEEMEVVKLKEVKEDDENEKTEVGTRKEIRSQFTSTSISASTSISTSTVLASSNGPESFPSAATSGGYIHKLRRVPAKMATKAMFKEMQQHFRSS</sequence>
<feature type="compositionally biased region" description="Low complexity" evidence="4">
    <location>
        <begin position="1151"/>
        <end position="1172"/>
    </location>
</feature>
<keyword evidence="1" id="KW-0677">Repeat</keyword>
<dbReference type="InterPro" id="IPR036770">
    <property type="entry name" value="Ankyrin_rpt-contain_sf"/>
</dbReference>
<dbReference type="SUPFAM" id="SSF48403">
    <property type="entry name" value="Ankyrin repeat"/>
    <property type="match status" value="2"/>
</dbReference>
<feature type="repeat" description="ANK" evidence="3">
    <location>
        <begin position="847"/>
        <end position="879"/>
    </location>
</feature>
<dbReference type="Pfam" id="PF12796">
    <property type="entry name" value="Ank_2"/>
    <property type="match status" value="3"/>
</dbReference>
<feature type="domain" description="DUF7593" evidence="5">
    <location>
        <begin position="1326"/>
        <end position="1488"/>
    </location>
</feature>
<dbReference type="SMART" id="SM00248">
    <property type="entry name" value="ANK"/>
    <property type="match status" value="9"/>
</dbReference>
<feature type="compositionally biased region" description="Basic residues" evidence="4">
    <location>
        <begin position="222"/>
        <end position="242"/>
    </location>
</feature>
<feature type="compositionally biased region" description="Basic and acidic residues" evidence="4">
    <location>
        <begin position="120"/>
        <end position="130"/>
    </location>
</feature>
<feature type="compositionally biased region" description="Basic and acidic residues" evidence="4">
    <location>
        <begin position="638"/>
        <end position="657"/>
    </location>
</feature>
<feature type="compositionally biased region" description="Polar residues" evidence="4">
    <location>
        <begin position="609"/>
        <end position="618"/>
    </location>
</feature>
<feature type="region of interest" description="Disordered" evidence="4">
    <location>
        <begin position="1315"/>
        <end position="1335"/>
    </location>
</feature>
<dbReference type="PROSITE" id="PS50297">
    <property type="entry name" value="ANK_REP_REGION"/>
    <property type="match status" value="8"/>
</dbReference>
<evidence type="ECO:0000256" key="2">
    <source>
        <dbReference type="ARBA" id="ARBA00023043"/>
    </source>
</evidence>
<dbReference type="PANTHER" id="PTHR24171:SF8">
    <property type="entry name" value="BRCA1-ASSOCIATED RING DOMAIN PROTEIN 1"/>
    <property type="match status" value="1"/>
</dbReference>
<feature type="compositionally biased region" description="Polar residues" evidence="4">
    <location>
        <begin position="710"/>
        <end position="727"/>
    </location>
</feature>
<feature type="compositionally biased region" description="Polar residues" evidence="4">
    <location>
        <begin position="1264"/>
        <end position="1281"/>
    </location>
</feature>
<feature type="compositionally biased region" description="Low complexity" evidence="4">
    <location>
        <begin position="1128"/>
        <end position="1139"/>
    </location>
</feature>
<feature type="compositionally biased region" description="Low complexity" evidence="4">
    <location>
        <begin position="992"/>
        <end position="1006"/>
    </location>
</feature>
<feature type="compositionally biased region" description="Low complexity" evidence="4">
    <location>
        <begin position="698"/>
        <end position="709"/>
    </location>
</feature>
<feature type="region of interest" description="Disordered" evidence="4">
    <location>
        <begin position="582"/>
        <end position="768"/>
    </location>
</feature>
<feature type="compositionally biased region" description="Low complexity" evidence="4">
    <location>
        <begin position="965"/>
        <end position="977"/>
    </location>
</feature>
<proteinExistence type="predicted"/>
<name>A0A9P6MVH9_9FUNG</name>
<feature type="compositionally biased region" description="Basic and acidic residues" evidence="4">
    <location>
        <begin position="1315"/>
        <end position="1327"/>
    </location>
</feature>
<feature type="repeat" description="ANK" evidence="3">
    <location>
        <begin position="459"/>
        <end position="491"/>
    </location>
</feature>
<evidence type="ECO:0000313" key="7">
    <source>
        <dbReference type="Proteomes" id="UP000703661"/>
    </source>
</evidence>
<feature type="compositionally biased region" description="Polar residues" evidence="4">
    <location>
        <begin position="75"/>
        <end position="119"/>
    </location>
</feature>
<reference evidence="6" key="1">
    <citation type="journal article" date="2020" name="Fungal Divers.">
        <title>Resolving the Mortierellaceae phylogeny through synthesis of multi-gene phylogenetics and phylogenomics.</title>
        <authorList>
            <person name="Vandepol N."/>
            <person name="Liber J."/>
            <person name="Desiro A."/>
            <person name="Na H."/>
            <person name="Kennedy M."/>
            <person name="Barry K."/>
            <person name="Grigoriev I.V."/>
            <person name="Miller A.N."/>
            <person name="O'Donnell K."/>
            <person name="Stajich J.E."/>
            <person name="Bonito G."/>
        </authorList>
    </citation>
    <scope>NUCLEOTIDE SEQUENCE</scope>
    <source>
        <strain evidence="6">NRRL 2769</strain>
    </source>
</reference>
<feature type="compositionally biased region" description="Basic residues" evidence="4">
    <location>
        <begin position="728"/>
        <end position="740"/>
    </location>
</feature>
<feature type="repeat" description="ANK" evidence="3">
    <location>
        <begin position="393"/>
        <end position="425"/>
    </location>
</feature>
<evidence type="ECO:0000256" key="4">
    <source>
        <dbReference type="SAM" id="MobiDB-lite"/>
    </source>
</evidence>
<feature type="compositionally biased region" description="Low complexity" evidence="4">
    <location>
        <begin position="1106"/>
        <end position="1119"/>
    </location>
</feature>
<feature type="compositionally biased region" description="Basic and acidic residues" evidence="4">
    <location>
        <begin position="620"/>
        <end position="631"/>
    </location>
</feature>
<dbReference type="Gene3D" id="1.25.40.20">
    <property type="entry name" value="Ankyrin repeat-containing domain"/>
    <property type="match status" value="3"/>
</dbReference>
<dbReference type="GO" id="GO:0085020">
    <property type="term" value="P:protein K6-linked ubiquitination"/>
    <property type="evidence" value="ECO:0007669"/>
    <property type="project" value="TreeGrafter"/>
</dbReference>
<dbReference type="InterPro" id="IPR056015">
    <property type="entry name" value="DUF7593"/>
</dbReference>
<evidence type="ECO:0000313" key="6">
    <source>
        <dbReference type="EMBL" id="KAG0013828.1"/>
    </source>
</evidence>
<dbReference type="GO" id="GO:0004842">
    <property type="term" value="F:ubiquitin-protein transferase activity"/>
    <property type="evidence" value="ECO:0007669"/>
    <property type="project" value="TreeGrafter"/>
</dbReference>
<comment type="caution">
    <text evidence="6">The sequence shown here is derived from an EMBL/GenBank/DDBJ whole genome shotgun (WGS) entry which is preliminary data.</text>
</comment>
<feature type="compositionally biased region" description="Low complexity" evidence="4">
    <location>
        <begin position="272"/>
        <end position="290"/>
    </location>
</feature>
<feature type="compositionally biased region" description="Acidic residues" evidence="4">
    <location>
        <begin position="183"/>
        <end position="194"/>
    </location>
</feature>
<dbReference type="Pfam" id="PF24513">
    <property type="entry name" value="DUF7593"/>
    <property type="match status" value="1"/>
</dbReference>
<feature type="repeat" description="ANK" evidence="3">
    <location>
        <begin position="525"/>
        <end position="557"/>
    </location>
</feature>
<keyword evidence="7" id="KW-1185">Reference proteome</keyword>
<feature type="compositionally biased region" description="Low complexity" evidence="4">
    <location>
        <begin position="131"/>
        <end position="182"/>
    </location>
</feature>
<feature type="repeat" description="ANK" evidence="3">
    <location>
        <begin position="814"/>
        <end position="846"/>
    </location>
</feature>
<evidence type="ECO:0000259" key="5">
    <source>
        <dbReference type="Pfam" id="PF24513"/>
    </source>
</evidence>
<feature type="compositionally biased region" description="Basic and acidic residues" evidence="4">
    <location>
        <begin position="935"/>
        <end position="962"/>
    </location>
</feature>
<gene>
    <name evidence="6" type="ORF">BGZ80_010817</name>
</gene>
<feature type="repeat" description="ANK" evidence="3">
    <location>
        <begin position="492"/>
        <end position="524"/>
    </location>
</feature>
<dbReference type="EMBL" id="JAAAID010000797">
    <property type="protein sequence ID" value="KAG0013828.1"/>
    <property type="molecule type" value="Genomic_DNA"/>
</dbReference>
<feature type="region of interest" description="Disordered" evidence="4">
    <location>
        <begin position="906"/>
        <end position="1284"/>
    </location>
</feature>
<feature type="compositionally biased region" description="Low complexity" evidence="4">
    <location>
        <begin position="1361"/>
        <end position="1378"/>
    </location>
</feature>
<accession>A0A9P6MVH9</accession>
<protein>
    <recommendedName>
        <fullName evidence="5">DUF7593 domain-containing protein</fullName>
    </recommendedName>
</protein>
<feature type="compositionally biased region" description="Low complexity" evidence="4">
    <location>
        <begin position="1218"/>
        <end position="1245"/>
    </location>
</feature>
<organism evidence="6 7">
    <name type="scientific">Entomortierella chlamydospora</name>
    <dbReference type="NCBI Taxonomy" id="101097"/>
    <lineage>
        <taxon>Eukaryota</taxon>
        <taxon>Fungi</taxon>
        <taxon>Fungi incertae sedis</taxon>
        <taxon>Mucoromycota</taxon>
        <taxon>Mortierellomycotina</taxon>
        <taxon>Mortierellomycetes</taxon>
        <taxon>Mortierellales</taxon>
        <taxon>Mortierellaceae</taxon>
        <taxon>Entomortierella</taxon>
    </lineage>
</organism>
<dbReference type="Proteomes" id="UP000703661">
    <property type="component" value="Unassembled WGS sequence"/>
</dbReference>
<feature type="compositionally biased region" description="Low complexity" evidence="4">
    <location>
        <begin position="33"/>
        <end position="44"/>
    </location>
</feature>
<feature type="repeat" description="ANK" evidence="3">
    <location>
        <begin position="360"/>
        <end position="392"/>
    </location>
</feature>